<sequence>KLENRISMYGNADRHRNQESYQETMRIGREALAQAYKLDPKVFRPSGTVEGDVEVFKLY</sequence>
<name>A0A350P6P6_9ALTE</name>
<reference evidence="2 3" key="1">
    <citation type="journal article" date="2018" name="Nat. Biotechnol.">
        <title>A standardized bacterial taxonomy based on genome phylogeny substantially revises the tree of life.</title>
        <authorList>
            <person name="Parks D.H."/>
            <person name="Chuvochina M."/>
            <person name="Waite D.W."/>
            <person name="Rinke C."/>
            <person name="Skarshewski A."/>
            <person name="Chaumeil P.A."/>
            <person name="Hugenholtz P."/>
        </authorList>
    </citation>
    <scope>NUCLEOTIDE SEQUENCE [LARGE SCALE GENOMIC DNA]</scope>
    <source>
        <strain evidence="2">UBA11978</strain>
    </source>
</reference>
<evidence type="ECO:0000313" key="3">
    <source>
        <dbReference type="Proteomes" id="UP000263517"/>
    </source>
</evidence>
<comment type="caution">
    <text evidence="2">The sequence shown here is derived from an EMBL/GenBank/DDBJ whole genome shotgun (WGS) entry which is preliminary data.</text>
</comment>
<dbReference type="EMBL" id="DNAN01000516">
    <property type="protein sequence ID" value="HAW76963.1"/>
    <property type="molecule type" value="Genomic_DNA"/>
</dbReference>
<organism evidence="2 3">
    <name type="scientific">Alteromonas australica</name>
    <dbReference type="NCBI Taxonomy" id="589873"/>
    <lineage>
        <taxon>Bacteria</taxon>
        <taxon>Pseudomonadati</taxon>
        <taxon>Pseudomonadota</taxon>
        <taxon>Gammaproteobacteria</taxon>
        <taxon>Alteromonadales</taxon>
        <taxon>Alteromonadaceae</taxon>
        <taxon>Alteromonas/Salinimonas group</taxon>
        <taxon>Alteromonas</taxon>
    </lineage>
</organism>
<gene>
    <name evidence="2" type="ORF">DCW74_14665</name>
</gene>
<proteinExistence type="predicted"/>
<evidence type="ECO:0000313" key="2">
    <source>
        <dbReference type="EMBL" id="HAW76963.1"/>
    </source>
</evidence>
<dbReference type="AlphaFoldDB" id="A0A350P6P6"/>
<feature type="non-terminal residue" evidence="2">
    <location>
        <position position="1"/>
    </location>
</feature>
<feature type="region of interest" description="Disordered" evidence="1">
    <location>
        <begin position="1"/>
        <end position="20"/>
    </location>
</feature>
<evidence type="ECO:0000256" key="1">
    <source>
        <dbReference type="SAM" id="MobiDB-lite"/>
    </source>
</evidence>
<accession>A0A350P6P6</accession>
<dbReference type="Proteomes" id="UP000263517">
    <property type="component" value="Unassembled WGS sequence"/>
</dbReference>
<protein>
    <submittedName>
        <fullName evidence="2">Uncharacterized protein</fullName>
    </submittedName>
</protein>